<dbReference type="SUPFAM" id="SSF89796">
    <property type="entry name" value="CoA-transferase family III (CaiB/BaiF)"/>
    <property type="match status" value="1"/>
</dbReference>
<dbReference type="Gene3D" id="3.30.1540.10">
    <property type="entry name" value="formyl-coa transferase, domain 3"/>
    <property type="match status" value="1"/>
</dbReference>
<dbReference type="InterPro" id="IPR044855">
    <property type="entry name" value="CoA-Trfase_III_dom3_sf"/>
</dbReference>
<sequence>MQTATPLKGIRVLELGAYISGPYAGALLASLGADVVKVEAPSGDAFRRGVGTQSHYFVQANSGKQSISVDLKSPDGIAMIKALLPQFDVLIENSRPGVMDRLGLGADVVRARTGGGTVVKTSLLDAMSALTVDAMTQTFETGQSPHRESRHPTAQSFALTTRDGAAIAVHMSGLEKFWQGFVRAIDRPDLLEDPRFTTYPDRKRHYYDLRPIAEAEFAKRDQAEWRDRLRDADVPYAPVVTGLELTEHPQVQWLDLYEDAREDGLRVMRGPWRFDGARNPKATTAPAIGEHTRDYALRVLPEAEVDRLIAAGVLVQAQEA</sequence>
<dbReference type="Proteomes" id="UP000054935">
    <property type="component" value="Unassembled WGS sequence"/>
</dbReference>
<dbReference type="InterPro" id="IPR023606">
    <property type="entry name" value="CoA-Trfase_III_dom_1_sf"/>
</dbReference>
<dbReference type="EMBL" id="CYSE01000007">
    <property type="protein sequence ID" value="CUH81361.1"/>
    <property type="molecule type" value="Genomic_DNA"/>
</dbReference>
<dbReference type="OrthoDB" id="7208981at2"/>
<evidence type="ECO:0000256" key="1">
    <source>
        <dbReference type="ARBA" id="ARBA00022679"/>
    </source>
</evidence>
<evidence type="ECO:0000313" key="3">
    <source>
        <dbReference type="Proteomes" id="UP000054935"/>
    </source>
</evidence>
<dbReference type="InterPro" id="IPR003673">
    <property type="entry name" value="CoA-Trfase_fam_III"/>
</dbReference>
<keyword evidence="3" id="KW-1185">Reference proteome</keyword>
<dbReference type="EC" id="2.8.3.16" evidence="2"/>
<dbReference type="PANTHER" id="PTHR48207:SF3">
    <property type="entry name" value="SUCCINATE--HYDROXYMETHYLGLUTARATE COA-TRANSFERASE"/>
    <property type="match status" value="1"/>
</dbReference>
<dbReference type="Pfam" id="PF02515">
    <property type="entry name" value="CoA_transf_3"/>
    <property type="match status" value="1"/>
</dbReference>
<dbReference type="Gene3D" id="3.40.50.10540">
    <property type="entry name" value="Crotonobetainyl-coa:carnitine coa-transferase, domain 1"/>
    <property type="match status" value="2"/>
</dbReference>
<dbReference type="PANTHER" id="PTHR48207">
    <property type="entry name" value="SUCCINATE--HYDROXYMETHYLGLUTARATE COA-TRANSFERASE"/>
    <property type="match status" value="1"/>
</dbReference>
<keyword evidence="1 2" id="KW-0808">Transferase</keyword>
<reference evidence="2 3" key="1">
    <citation type="submission" date="2015-09" db="EMBL/GenBank/DDBJ databases">
        <authorList>
            <consortium name="Swine Surveillance"/>
        </authorList>
    </citation>
    <scope>NUCLEOTIDE SEQUENCE [LARGE SCALE GENOMIC DNA]</scope>
    <source>
        <strain evidence="2 3">CECT 7648</strain>
    </source>
</reference>
<dbReference type="GO" id="GO:0033608">
    <property type="term" value="F:formyl-CoA transferase activity"/>
    <property type="evidence" value="ECO:0007669"/>
    <property type="project" value="UniProtKB-EC"/>
</dbReference>
<name>A0A0N7M0T5_9RHOB</name>
<gene>
    <name evidence="2" type="primary">frc_6</name>
    <name evidence="2" type="ORF">TRN7648_03439</name>
</gene>
<dbReference type="STRING" id="441103.TRN7648_03439"/>
<accession>A0A0N7M0T5</accession>
<evidence type="ECO:0000313" key="2">
    <source>
        <dbReference type="EMBL" id="CUH81361.1"/>
    </source>
</evidence>
<dbReference type="RefSeq" id="WP_058248858.1">
    <property type="nucleotide sequence ID" value="NZ_CYSE01000007.1"/>
</dbReference>
<organism evidence="2 3">
    <name type="scientific">Tropicibacter naphthalenivorans</name>
    <dbReference type="NCBI Taxonomy" id="441103"/>
    <lineage>
        <taxon>Bacteria</taxon>
        <taxon>Pseudomonadati</taxon>
        <taxon>Pseudomonadota</taxon>
        <taxon>Alphaproteobacteria</taxon>
        <taxon>Rhodobacterales</taxon>
        <taxon>Roseobacteraceae</taxon>
        <taxon>Tropicibacter</taxon>
    </lineage>
</organism>
<dbReference type="AlphaFoldDB" id="A0A0N7M0T5"/>
<protein>
    <submittedName>
        <fullName evidence="2">Formyl-coenzyme A transferase</fullName>
        <ecNumber evidence="2">2.8.3.16</ecNumber>
    </submittedName>
</protein>
<dbReference type="InterPro" id="IPR050483">
    <property type="entry name" value="CoA-transferase_III_domain"/>
</dbReference>
<proteinExistence type="predicted"/>